<evidence type="ECO:0000256" key="3">
    <source>
        <dbReference type="ARBA" id="ARBA00008397"/>
    </source>
</evidence>
<sequence>MALINDDFILQSEYAKTLFHKYAKDMPIFDFHCHLEAKEIYENKNFDSITQVWLGGDHYKWRVMRACGISEEYITGNKTDKEKFDKWAYVVPRLLGNPLYHWTSLELNNFFGIKEELNPETADEIYKKTNELLQKDEFKPRALIERSNVRALCTTNDPVDDLKYHKLLKEEDFNVKVKPAFRPDKALNIEKVDFKDYLKDLGHTAGIEIKDFKDIKAALQQRIDFFGENECSASDHALKYFPYIKKDEKEIDEIVAKAIRGEKIEILEEEAYKTALLIFLAKEYKKRDWVMEIHVAAIRDNSKALFDRLGPDVGNDAVNDELRAENLANLMSDFEEGDGLPKILLFSLNENDYYPLATIGGSFNRENETGISNIQIGTAWWFADHLDGMEKQMTMFAQTGVFANFVGMLTDSRSFLSYPRHEYFRRILCNFIGEKVAKGQYPWKEEYLGQMVKDISFNNATKYIK</sequence>
<dbReference type="SUPFAM" id="SSF51556">
    <property type="entry name" value="Metallo-dependent hydrolases"/>
    <property type="match status" value="1"/>
</dbReference>
<evidence type="ECO:0000256" key="6">
    <source>
        <dbReference type="ARBA" id="ARBA00023235"/>
    </source>
</evidence>
<organism evidence="8 9">
    <name type="scientific">Anaerococcus murdochii</name>
    <dbReference type="NCBI Taxonomy" id="411577"/>
    <lineage>
        <taxon>Bacteria</taxon>
        <taxon>Bacillati</taxon>
        <taxon>Bacillota</taxon>
        <taxon>Tissierellia</taxon>
        <taxon>Tissierellales</taxon>
        <taxon>Peptoniphilaceae</taxon>
        <taxon>Anaerococcus</taxon>
    </lineage>
</organism>
<dbReference type="HAMAP" id="MF_00675">
    <property type="entry name" value="UxaC"/>
    <property type="match status" value="1"/>
</dbReference>
<dbReference type="Pfam" id="PF02614">
    <property type="entry name" value="UxaC"/>
    <property type="match status" value="1"/>
</dbReference>
<evidence type="ECO:0000256" key="1">
    <source>
        <dbReference type="ARBA" id="ARBA00001165"/>
    </source>
</evidence>
<evidence type="ECO:0000256" key="7">
    <source>
        <dbReference type="HAMAP-Rule" id="MF_00675"/>
    </source>
</evidence>
<comment type="catalytic activity">
    <reaction evidence="7">
        <text>aldehydo-D-galacturonate = keto-D-tagaturonate</text>
        <dbReference type="Rhea" id="RHEA:27702"/>
        <dbReference type="ChEBI" id="CHEBI:12952"/>
        <dbReference type="ChEBI" id="CHEBI:17886"/>
    </reaction>
</comment>
<comment type="similarity">
    <text evidence="3 7">Belongs to the metallo-dependent hydrolases superfamily. Uronate isomerase family.</text>
</comment>
<dbReference type="InterPro" id="IPR032466">
    <property type="entry name" value="Metal_Hydrolase"/>
</dbReference>
<evidence type="ECO:0000256" key="2">
    <source>
        <dbReference type="ARBA" id="ARBA00004892"/>
    </source>
</evidence>
<reference evidence="8 9" key="1">
    <citation type="submission" date="2021-08" db="EMBL/GenBank/DDBJ databases">
        <title>FDA dAtabase for Regulatory Grade micrObial Sequences (FDA-ARGOS): Supporting development and validation of Infectious Disease Dx tests.</title>
        <authorList>
            <person name="Sproer C."/>
            <person name="Gronow S."/>
            <person name="Severitt S."/>
            <person name="Schroder I."/>
            <person name="Tallon L."/>
            <person name="Sadzewicz L."/>
            <person name="Zhao X."/>
            <person name="Boylan J."/>
            <person name="Ott S."/>
            <person name="Bowen H."/>
            <person name="Vavikolanu K."/>
            <person name="Hazen T."/>
            <person name="Aluvathingal J."/>
            <person name="Nadendla S."/>
            <person name="Lowell S."/>
            <person name="Myers T."/>
            <person name="Yan Y."/>
            <person name="Sichtig H."/>
        </authorList>
    </citation>
    <scope>NUCLEOTIDE SEQUENCE [LARGE SCALE GENOMIC DNA]</scope>
    <source>
        <strain evidence="8 9">FDAARGOS_1460</strain>
    </source>
</reference>
<dbReference type="RefSeq" id="WP_223418075.1">
    <property type="nucleotide sequence ID" value="NZ_JAIPME010000002.1"/>
</dbReference>
<dbReference type="InterPro" id="IPR003766">
    <property type="entry name" value="Uronate_isomerase"/>
</dbReference>
<dbReference type="Proteomes" id="UP000734271">
    <property type="component" value="Unassembled WGS sequence"/>
</dbReference>
<dbReference type="PANTHER" id="PTHR30068:SF4">
    <property type="entry name" value="URONATE ISOMERASE"/>
    <property type="match status" value="1"/>
</dbReference>
<dbReference type="Gene3D" id="1.10.2020.10">
    <property type="entry name" value="uronate isomerase, domain 2, chain A"/>
    <property type="match status" value="1"/>
</dbReference>
<dbReference type="NCBIfam" id="NF002794">
    <property type="entry name" value="PRK02925.1"/>
    <property type="match status" value="1"/>
</dbReference>
<dbReference type="PANTHER" id="PTHR30068">
    <property type="entry name" value="URONATE ISOMERASE"/>
    <property type="match status" value="1"/>
</dbReference>
<protein>
    <recommendedName>
        <fullName evidence="5 7">Uronate isomerase</fullName>
        <ecNumber evidence="4 7">5.3.1.12</ecNumber>
    </recommendedName>
    <alternativeName>
        <fullName evidence="7">Glucuronate isomerase</fullName>
    </alternativeName>
    <alternativeName>
        <fullName evidence="7">Uronic isomerase</fullName>
    </alternativeName>
</protein>
<keyword evidence="6 7" id="KW-0413">Isomerase</keyword>
<evidence type="ECO:0000313" key="9">
    <source>
        <dbReference type="Proteomes" id="UP000734271"/>
    </source>
</evidence>
<proteinExistence type="inferred from homology"/>
<gene>
    <name evidence="7 8" type="primary">uxaC</name>
    <name evidence="8" type="ORF">K8P03_02520</name>
</gene>
<comment type="pathway">
    <text evidence="2 7">Carbohydrate metabolism; pentose and glucuronate interconversion.</text>
</comment>
<dbReference type="EC" id="5.3.1.12" evidence="4 7"/>
<evidence type="ECO:0000256" key="4">
    <source>
        <dbReference type="ARBA" id="ARBA00012546"/>
    </source>
</evidence>
<evidence type="ECO:0000256" key="5">
    <source>
        <dbReference type="ARBA" id="ARBA00020555"/>
    </source>
</evidence>
<keyword evidence="9" id="KW-1185">Reference proteome</keyword>
<evidence type="ECO:0000313" key="8">
    <source>
        <dbReference type="EMBL" id="MBZ2386175.1"/>
    </source>
</evidence>
<dbReference type="Gene3D" id="3.20.20.140">
    <property type="entry name" value="Metal-dependent hydrolases"/>
    <property type="match status" value="1"/>
</dbReference>
<name>A0ABS7SXB1_9FIRM</name>
<dbReference type="GO" id="GO:0008880">
    <property type="term" value="F:glucuronate isomerase activity"/>
    <property type="evidence" value="ECO:0007669"/>
    <property type="project" value="UniProtKB-EC"/>
</dbReference>
<accession>A0ABS7SXB1</accession>
<comment type="catalytic activity">
    <reaction evidence="1 7">
        <text>D-glucuronate = D-fructuronate</text>
        <dbReference type="Rhea" id="RHEA:13049"/>
        <dbReference type="ChEBI" id="CHEBI:58720"/>
        <dbReference type="ChEBI" id="CHEBI:59863"/>
        <dbReference type="EC" id="5.3.1.12"/>
    </reaction>
</comment>
<dbReference type="EMBL" id="JAIPME010000002">
    <property type="protein sequence ID" value="MBZ2386175.1"/>
    <property type="molecule type" value="Genomic_DNA"/>
</dbReference>
<comment type="caution">
    <text evidence="8">The sequence shown here is derived from an EMBL/GenBank/DDBJ whole genome shotgun (WGS) entry which is preliminary data.</text>
</comment>